<evidence type="ECO:0000313" key="3">
    <source>
        <dbReference type="EMBL" id="CAD7698979.1"/>
    </source>
</evidence>
<dbReference type="OrthoDB" id="10059102at2759"/>
<feature type="domain" description="Peptidase S1" evidence="2">
    <location>
        <begin position="188"/>
        <end position="263"/>
    </location>
</feature>
<dbReference type="AlphaFoldDB" id="A0A8S1IV92"/>
<dbReference type="InterPro" id="IPR001254">
    <property type="entry name" value="Trypsin_dom"/>
</dbReference>
<gene>
    <name evidence="3" type="ORF">OSTQU699_LOCUS4338</name>
</gene>
<feature type="region of interest" description="Disordered" evidence="1">
    <location>
        <begin position="1"/>
        <end position="56"/>
    </location>
</feature>
<sequence length="302" mass="33072">MTAPPVGADETTCRSNPPPAVASAPTCSSDAPTRPRGDARSQGGWLGGPGGPGGMATKVRRRVLALVRDLGRFWLPTVRTVRRWCLGWPLSVGGSRPGGLKRGHCGRRRRIGEGGFIRVRRHGKTPARRGERAAAERRRRRRVTPGSPRRRHRHRKFLVPIQLLPLLLVLVMPRLSLSLNQAIAVETVPTSRFPAIVSIRGRAQQHVCTGAAIARWHVLTAAHCIDRAGHNLLIAFGQVVANSSWHPTGVKGITEETEVHPRKGCPMLKQKQPKPVGATCRKAARAPPVERKLYRGLRRCSA</sequence>
<organism evidence="3 4">
    <name type="scientific">Ostreobium quekettii</name>
    <dbReference type="NCBI Taxonomy" id="121088"/>
    <lineage>
        <taxon>Eukaryota</taxon>
        <taxon>Viridiplantae</taxon>
        <taxon>Chlorophyta</taxon>
        <taxon>core chlorophytes</taxon>
        <taxon>Ulvophyceae</taxon>
        <taxon>TCBD clade</taxon>
        <taxon>Bryopsidales</taxon>
        <taxon>Ostreobineae</taxon>
        <taxon>Ostreobiaceae</taxon>
        <taxon>Ostreobium</taxon>
    </lineage>
</organism>
<reference evidence="3" key="1">
    <citation type="submission" date="2020-12" db="EMBL/GenBank/DDBJ databases">
        <authorList>
            <person name="Iha C."/>
        </authorList>
    </citation>
    <scope>NUCLEOTIDE SEQUENCE</scope>
</reference>
<evidence type="ECO:0000313" key="4">
    <source>
        <dbReference type="Proteomes" id="UP000708148"/>
    </source>
</evidence>
<dbReference type="Proteomes" id="UP000708148">
    <property type="component" value="Unassembled WGS sequence"/>
</dbReference>
<protein>
    <recommendedName>
        <fullName evidence="2">Peptidase S1 domain-containing protein</fullName>
    </recommendedName>
</protein>
<dbReference type="EMBL" id="CAJHUC010000931">
    <property type="protein sequence ID" value="CAD7698979.1"/>
    <property type="molecule type" value="Genomic_DNA"/>
</dbReference>
<name>A0A8S1IV92_9CHLO</name>
<dbReference type="Gene3D" id="2.40.10.10">
    <property type="entry name" value="Trypsin-like serine proteases"/>
    <property type="match status" value="1"/>
</dbReference>
<proteinExistence type="predicted"/>
<evidence type="ECO:0000259" key="2">
    <source>
        <dbReference type="Pfam" id="PF00089"/>
    </source>
</evidence>
<dbReference type="GO" id="GO:0006508">
    <property type="term" value="P:proteolysis"/>
    <property type="evidence" value="ECO:0007669"/>
    <property type="project" value="InterPro"/>
</dbReference>
<feature type="region of interest" description="Disordered" evidence="1">
    <location>
        <begin position="122"/>
        <end position="151"/>
    </location>
</feature>
<dbReference type="InterPro" id="IPR043504">
    <property type="entry name" value="Peptidase_S1_PA_chymotrypsin"/>
</dbReference>
<dbReference type="GO" id="GO:0004252">
    <property type="term" value="F:serine-type endopeptidase activity"/>
    <property type="evidence" value="ECO:0007669"/>
    <property type="project" value="InterPro"/>
</dbReference>
<evidence type="ECO:0000256" key="1">
    <source>
        <dbReference type="SAM" id="MobiDB-lite"/>
    </source>
</evidence>
<dbReference type="SUPFAM" id="SSF50494">
    <property type="entry name" value="Trypsin-like serine proteases"/>
    <property type="match status" value="1"/>
</dbReference>
<comment type="caution">
    <text evidence="3">The sequence shown here is derived from an EMBL/GenBank/DDBJ whole genome shotgun (WGS) entry which is preliminary data.</text>
</comment>
<feature type="compositionally biased region" description="Basic residues" evidence="1">
    <location>
        <begin position="137"/>
        <end position="151"/>
    </location>
</feature>
<accession>A0A8S1IV92</accession>
<dbReference type="InterPro" id="IPR009003">
    <property type="entry name" value="Peptidase_S1_PA"/>
</dbReference>
<dbReference type="Pfam" id="PF00089">
    <property type="entry name" value="Trypsin"/>
    <property type="match status" value="1"/>
</dbReference>
<keyword evidence="4" id="KW-1185">Reference proteome</keyword>
<feature type="compositionally biased region" description="Gly residues" evidence="1">
    <location>
        <begin position="44"/>
        <end position="54"/>
    </location>
</feature>